<dbReference type="RefSeq" id="XP_043011215.1">
    <property type="nucleotide sequence ID" value="XM_043150130.1"/>
</dbReference>
<reference evidence="2" key="1">
    <citation type="journal article" date="2021" name="Genome Biol. Evol.">
        <title>The assembled and annotated genome of the fairy-ring fungus Marasmius oreades.</title>
        <authorList>
            <person name="Hiltunen M."/>
            <person name="Ament-Velasquez S.L."/>
            <person name="Johannesson H."/>
        </authorList>
    </citation>
    <scope>NUCLEOTIDE SEQUENCE</scope>
    <source>
        <strain evidence="2">03SP1</strain>
    </source>
</reference>
<evidence type="ECO:0000256" key="1">
    <source>
        <dbReference type="SAM" id="MobiDB-lite"/>
    </source>
</evidence>
<gene>
    <name evidence="2" type="ORF">E1B28_005562</name>
</gene>
<accession>A0A9P7UUY5</accession>
<comment type="caution">
    <text evidence="2">The sequence shown here is derived from an EMBL/GenBank/DDBJ whole genome shotgun (WGS) entry which is preliminary data.</text>
</comment>
<keyword evidence="3" id="KW-1185">Reference proteome</keyword>
<proteinExistence type="predicted"/>
<dbReference type="EMBL" id="CM032183">
    <property type="protein sequence ID" value="KAG7094745.1"/>
    <property type="molecule type" value="Genomic_DNA"/>
</dbReference>
<dbReference type="AlphaFoldDB" id="A0A9P7UUY5"/>
<evidence type="ECO:0000313" key="2">
    <source>
        <dbReference type="EMBL" id="KAG7094745.1"/>
    </source>
</evidence>
<dbReference type="Proteomes" id="UP001049176">
    <property type="component" value="Chromosome 3"/>
</dbReference>
<name>A0A9P7UUY5_9AGAR</name>
<feature type="region of interest" description="Disordered" evidence="1">
    <location>
        <begin position="1"/>
        <end position="117"/>
    </location>
</feature>
<sequence length="219" mass="24186">MFFRRSTSRALSTPPEEGNVNPDSTTNSSNEKRVHLKGTQAEDLDTTMTTITSPPTAPTTPNKRRTSLETLVTKIRLPRSPNRDETHKHSPKNQRIESTSGEEPISHPGLSESLASPQKASIIHRDTFMCSGGVNLARLLGMTRQTILERAEEAGANCLVEEKWKCVITGPRRPRGAYKVHIHYSAFAAKSKESDPHKPVALDNAQGVPGLMTILERQE</sequence>
<evidence type="ECO:0000313" key="3">
    <source>
        <dbReference type="Proteomes" id="UP001049176"/>
    </source>
</evidence>
<dbReference type="KEGG" id="more:E1B28_005562"/>
<organism evidence="2 3">
    <name type="scientific">Marasmius oreades</name>
    <name type="common">fairy-ring Marasmius</name>
    <dbReference type="NCBI Taxonomy" id="181124"/>
    <lineage>
        <taxon>Eukaryota</taxon>
        <taxon>Fungi</taxon>
        <taxon>Dikarya</taxon>
        <taxon>Basidiomycota</taxon>
        <taxon>Agaricomycotina</taxon>
        <taxon>Agaricomycetes</taxon>
        <taxon>Agaricomycetidae</taxon>
        <taxon>Agaricales</taxon>
        <taxon>Marasmiineae</taxon>
        <taxon>Marasmiaceae</taxon>
        <taxon>Marasmius</taxon>
    </lineage>
</organism>
<dbReference type="GeneID" id="66074638"/>
<protein>
    <submittedName>
        <fullName evidence="2">Uncharacterized protein</fullName>
    </submittedName>
</protein>
<dbReference type="OrthoDB" id="3261081at2759"/>